<gene>
    <name evidence="6" type="ORF">GCU85_05310</name>
</gene>
<dbReference type="InterPro" id="IPR036390">
    <property type="entry name" value="WH_DNA-bd_sf"/>
</dbReference>
<dbReference type="PRINTS" id="PR00778">
    <property type="entry name" value="HTHARSR"/>
</dbReference>
<keyword evidence="2" id="KW-0805">Transcription regulation</keyword>
<dbReference type="InterPro" id="IPR051081">
    <property type="entry name" value="HTH_MetalResp_TranReg"/>
</dbReference>
<dbReference type="PANTHER" id="PTHR33154:SF18">
    <property type="entry name" value="ARSENICAL RESISTANCE OPERON REPRESSOR"/>
    <property type="match status" value="1"/>
</dbReference>
<sequence>MTPVSFYKCLADETRLQSVLLIAVCGELCVCDLMVGLSMEQPKVSRHLAQLRSCGVLLDERRGKWVYYRLHPDLPSWAREVVLLTAAQNGDYFSAALKRVKSSQAQTRNCG</sequence>
<dbReference type="GO" id="GO:0003677">
    <property type="term" value="F:DNA binding"/>
    <property type="evidence" value="ECO:0007669"/>
    <property type="project" value="UniProtKB-KW"/>
</dbReference>
<dbReference type="AlphaFoldDB" id="A0A6N7EXN6"/>
<dbReference type="PANTHER" id="PTHR33154">
    <property type="entry name" value="TRANSCRIPTIONAL REGULATOR, ARSR FAMILY"/>
    <property type="match status" value="1"/>
</dbReference>
<comment type="caution">
    <text evidence="6">The sequence shown here is derived from an EMBL/GenBank/DDBJ whole genome shotgun (WGS) entry which is preliminary data.</text>
</comment>
<keyword evidence="3" id="KW-0238">DNA-binding</keyword>
<dbReference type="GO" id="GO:0046685">
    <property type="term" value="P:response to arsenic-containing substance"/>
    <property type="evidence" value="ECO:0007669"/>
    <property type="project" value="UniProtKB-KW"/>
</dbReference>
<evidence type="ECO:0000256" key="4">
    <source>
        <dbReference type="ARBA" id="ARBA00023163"/>
    </source>
</evidence>
<dbReference type="NCBIfam" id="NF007528">
    <property type="entry name" value="PRK10141.1"/>
    <property type="match status" value="1"/>
</dbReference>
<evidence type="ECO:0000259" key="5">
    <source>
        <dbReference type="PROSITE" id="PS50987"/>
    </source>
</evidence>
<dbReference type="Pfam" id="PF01022">
    <property type="entry name" value="HTH_5"/>
    <property type="match status" value="1"/>
</dbReference>
<proteinExistence type="predicted"/>
<organism evidence="6 7">
    <name type="scientific">Ostreibacterium oceani</name>
    <dbReference type="NCBI Taxonomy" id="2654998"/>
    <lineage>
        <taxon>Bacteria</taxon>
        <taxon>Pseudomonadati</taxon>
        <taxon>Pseudomonadota</taxon>
        <taxon>Gammaproteobacteria</taxon>
        <taxon>Cardiobacteriales</taxon>
        <taxon>Ostreibacteriaceae</taxon>
        <taxon>Ostreibacterium</taxon>
    </lineage>
</organism>
<keyword evidence="7" id="KW-1185">Reference proteome</keyword>
<protein>
    <submittedName>
        <fullName evidence="6">Metalloregulator ArsR/SmtB family transcription factor</fullName>
    </submittedName>
</protein>
<dbReference type="InParanoid" id="A0A6N7EXN6"/>
<dbReference type="GO" id="GO:0003700">
    <property type="term" value="F:DNA-binding transcription factor activity"/>
    <property type="evidence" value="ECO:0007669"/>
    <property type="project" value="InterPro"/>
</dbReference>
<evidence type="ECO:0000313" key="7">
    <source>
        <dbReference type="Proteomes" id="UP000471298"/>
    </source>
</evidence>
<evidence type="ECO:0000256" key="1">
    <source>
        <dbReference type="ARBA" id="ARBA00022849"/>
    </source>
</evidence>
<dbReference type="InterPro" id="IPR011991">
    <property type="entry name" value="ArsR-like_HTH"/>
</dbReference>
<dbReference type="FunCoup" id="A0A6N7EXN6">
    <property type="interactions" value="199"/>
</dbReference>
<evidence type="ECO:0000256" key="2">
    <source>
        <dbReference type="ARBA" id="ARBA00023015"/>
    </source>
</evidence>
<dbReference type="CDD" id="cd00090">
    <property type="entry name" value="HTH_ARSR"/>
    <property type="match status" value="1"/>
</dbReference>
<dbReference type="SMART" id="SM00418">
    <property type="entry name" value="HTH_ARSR"/>
    <property type="match status" value="1"/>
</dbReference>
<dbReference type="RefSeq" id="WP_152810111.1">
    <property type="nucleotide sequence ID" value="NZ_WHNW01000004.1"/>
</dbReference>
<dbReference type="FunFam" id="1.10.10.10:FF:000279">
    <property type="entry name" value="Transcriptional regulator, ArsR family"/>
    <property type="match status" value="1"/>
</dbReference>
<dbReference type="SUPFAM" id="SSF46785">
    <property type="entry name" value="Winged helix' DNA-binding domain"/>
    <property type="match status" value="1"/>
</dbReference>
<dbReference type="Proteomes" id="UP000471298">
    <property type="component" value="Unassembled WGS sequence"/>
</dbReference>
<dbReference type="NCBIfam" id="NF033788">
    <property type="entry name" value="HTH_metalloreg"/>
    <property type="match status" value="1"/>
</dbReference>
<feature type="domain" description="HTH arsR-type" evidence="5">
    <location>
        <begin position="1"/>
        <end position="89"/>
    </location>
</feature>
<evidence type="ECO:0000313" key="6">
    <source>
        <dbReference type="EMBL" id="MPV86149.1"/>
    </source>
</evidence>
<evidence type="ECO:0000256" key="3">
    <source>
        <dbReference type="ARBA" id="ARBA00023125"/>
    </source>
</evidence>
<name>A0A6N7EXN6_9GAMM</name>
<keyword evidence="1" id="KW-0059">Arsenical resistance</keyword>
<dbReference type="PROSITE" id="PS50987">
    <property type="entry name" value="HTH_ARSR_2"/>
    <property type="match status" value="1"/>
</dbReference>
<accession>A0A6N7EXN6</accession>
<reference evidence="6 7" key="1">
    <citation type="submission" date="2019-10" db="EMBL/GenBank/DDBJ databases">
        <title>Cardiobacteriales fam. a chemoheterotrophic member of the order Cardiobacteriales, and proposal of Cardiobacteriales fam. nov.</title>
        <authorList>
            <person name="Wang C."/>
        </authorList>
    </citation>
    <scope>NUCLEOTIDE SEQUENCE [LARGE SCALE GENOMIC DNA]</scope>
    <source>
        <strain evidence="6 7">ML27</strain>
    </source>
</reference>
<dbReference type="InterPro" id="IPR036388">
    <property type="entry name" value="WH-like_DNA-bd_sf"/>
</dbReference>
<dbReference type="InterPro" id="IPR001845">
    <property type="entry name" value="HTH_ArsR_DNA-bd_dom"/>
</dbReference>
<dbReference type="Gene3D" id="1.10.10.10">
    <property type="entry name" value="Winged helix-like DNA-binding domain superfamily/Winged helix DNA-binding domain"/>
    <property type="match status" value="1"/>
</dbReference>
<keyword evidence="4" id="KW-0804">Transcription</keyword>
<dbReference type="EMBL" id="WHNW01000004">
    <property type="protein sequence ID" value="MPV86149.1"/>
    <property type="molecule type" value="Genomic_DNA"/>
</dbReference>